<dbReference type="OrthoDB" id="4504509at2"/>
<comment type="caution">
    <text evidence="1">The sequence shown here is derived from an EMBL/GenBank/DDBJ whole genome shotgun (WGS) entry which is preliminary data.</text>
</comment>
<dbReference type="EMBL" id="MUMY01000012">
    <property type="protein sequence ID" value="ONM47994.1"/>
    <property type="molecule type" value="Genomic_DNA"/>
</dbReference>
<dbReference type="AlphaFoldDB" id="A0A1W0AS96"/>
<organism evidence="1 2">
    <name type="scientific">Nocardia donostiensis</name>
    <dbReference type="NCBI Taxonomy" id="1538463"/>
    <lineage>
        <taxon>Bacteria</taxon>
        <taxon>Bacillati</taxon>
        <taxon>Actinomycetota</taxon>
        <taxon>Actinomycetes</taxon>
        <taxon>Mycobacteriales</taxon>
        <taxon>Nocardiaceae</taxon>
        <taxon>Nocardia</taxon>
    </lineage>
</organism>
<name>A0A1W0AS96_9NOCA</name>
<sequence length="76" mass="8368">MGDPALFVNWDTYYEAARRCQDLAGELRAADRPLHEVVKRSCARMAGDAPGCKQWGEAYDEHARAPRTAPGSGHPL</sequence>
<gene>
    <name evidence="1" type="ORF">B0T46_15345</name>
</gene>
<evidence type="ECO:0000313" key="2">
    <source>
        <dbReference type="Proteomes" id="UP000188836"/>
    </source>
</evidence>
<dbReference type="RefSeq" id="WP_077117681.1">
    <property type="nucleotide sequence ID" value="NZ_LOKT01000016.1"/>
</dbReference>
<accession>A0A1W0AS96</accession>
<dbReference type="Proteomes" id="UP000188836">
    <property type="component" value="Unassembled WGS sequence"/>
</dbReference>
<dbReference type="STRING" id="1538463.B0T36_21275"/>
<keyword evidence="2" id="KW-1185">Reference proteome</keyword>
<proteinExistence type="predicted"/>
<evidence type="ECO:0000313" key="1">
    <source>
        <dbReference type="EMBL" id="ONM47994.1"/>
    </source>
</evidence>
<protein>
    <submittedName>
        <fullName evidence="1">Uncharacterized protein</fullName>
    </submittedName>
</protein>
<reference evidence="1 2" key="1">
    <citation type="journal article" date="2016" name="Antonie Van Leeuwenhoek">
        <title>Nocardia donostiensis sp. nov., isolated from human respiratory specimens.</title>
        <authorList>
            <person name="Ercibengoa M."/>
            <person name="Bell M."/>
            <person name="Marimon J.M."/>
            <person name="Humrighouse B."/>
            <person name="Klenk H.P."/>
            <person name="Potter G."/>
            <person name="Perez-Trallero E."/>
        </authorList>
    </citation>
    <scope>NUCLEOTIDE SEQUENCE [LARGE SCALE GENOMIC DNA]</scope>
    <source>
        <strain evidence="1 2">X1655</strain>
    </source>
</reference>